<dbReference type="AlphaFoldDB" id="A0AA87ZRF5"/>
<sequence>MEDSRGIALLPRRSTKTVVEAWRIPRRSWKIVVEVVESCASTTVFGNTVSLCVLAPFSMTVF</sequence>
<protein>
    <submittedName>
        <fullName evidence="1">Uncharacterized protein</fullName>
    </submittedName>
</protein>
<reference evidence="1" key="1">
    <citation type="submission" date="2023-07" db="EMBL/GenBank/DDBJ databases">
        <title>draft genome sequence of fig (Ficus carica).</title>
        <authorList>
            <person name="Takahashi T."/>
            <person name="Nishimura K."/>
        </authorList>
    </citation>
    <scope>NUCLEOTIDE SEQUENCE</scope>
</reference>
<evidence type="ECO:0000313" key="1">
    <source>
        <dbReference type="EMBL" id="GMN38737.1"/>
    </source>
</evidence>
<keyword evidence="2" id="KW-1185">Reference proteome</keyword>
<accession>A0AA87ZRF5</accession>
<evidence type="ECO:0000313" key="2">
    <source>
        <dbReference type="Proteomes" id="UP001187192"/>
    </source>
</evidence>
<gene>
    <name evidence="1" type="ORF">TIFTF001_007964</name>
</gene>
<organism evidence="1 2">
    <name type="scientific">Ficus carica</name>
    <name type="common">Common fig</name>
    <dbReference type="NCBI Taxonomy" id="3494"/>
    <lineage>
        <taxon>Eukaryota</taxon>
        <taxon>Viridiplantae</taxon>
        <taxon>Streptophyta</taxon>
        <taxon>Embryophyta</taxon>
        <taxon>Tracheophyta</taxon>
        <taxon>Spermatophyta</taxon>
        <taxon>Magnoliopsida</taxon>
        <taxon>eudicotyledons</taxon>
        <taxon>Gunneridae</taxon>
        <taxon>Pentapetalae</taxon>
        <taxon>rosids</taxon>
        <taxon>fabids</taxon>
        <taxon>Rosales</taxon>
        <taxon>Moraceae</taxon>
        <taxon>Ficeae</taxon>
        <taxon>Ficus</taxon>
    </lineage>
</organism>
<proteinExistence type="predicted"/>
<name>A0AA87ZRF5_FICCA</name>
<dbReference type="EMBL" id="BTGU01000008">
    <property type="protein sequence ID" value="GMN38737.1"/>
    <property type="molecule type" value="Genomic_DNA"/>
</dbReference>
<comment type="caution">
    <text evidence="1">The sequence shown here is derived from an EMBL/GenBank/DDBJ whole genome shotgun (WGS) entry which is preliminary data.</text>
</comment>
<dbReference type="Proteomes" id="UP001187192">
    <property type="component" value="Unassembled WGS sequence"/>
</dbReference>